<dbReference type="SUPFAM" id="SSF52540">
    <property type="entry name" value="P-loop containing nucleoside triphosphate hydrolases"/>
    <property type="match status" value="2"/>
</dbReference>
<feature type="domain" description="ABC transporter" evidence="3">
    <location>
        <begin position="263"/>
        <end position="508"/>
    </location>
</feature>
<dbReference type="InterPro" id="IPR027417">
    <property type="entry name" value="P-loop_NTPase"/>
</dbReference>
<gene>
    <name evidence="4" type="ORF">GCM10011611_29680</name>
</gene>
<evidence type="ECO:0000313" key="4">
    <source>
        <dbReference type="EMBL" id="GGF21668.1"/>
    </source>
</evidence>
<feature type="domain" description="ABC transporter" evidence="3">
    <location>
        <begin position="11"/>
        <end position="246"/>
    </location>
</feature>
<dbReference type="Gene3D" id="3.40.50.300">
    <property type="entry name" value="P-loop containing nucleotide triphosphate hydrolases"/>
    <property type="match status" value="2"/>
</dbReference>
<evidence type="ECO:0000256" key="2">
    <source>
        <dbReference type="ARBA" id="ARBA00022840"/>
    </source>
</evidence>
<name>A0A8J2YU20_9PROT</name>
<dbReference type="EMBL" id="BMJQ01000007">
    <property type="protein sequence ID" value="GGF21668.1"/>
    <property type="molecule type" value="Genomic_DNA"/>
</dbReference>
<dbReference type="PROSITE" id="PS50893">
    <property type="entry name" value="ABC_TRANSPORTER_2"/>
    <property type="match status" value="2"/>
</dbReference>
<proteinExistence type="predicted"/>
<dbReference type="PANTHER" id="PTHR43790:SF4">
    <property type="entry name" value="GUANOSINE IMPORT ATP-BINDING PROTEIN NUPO"/>
    <property type="match status" value="1"/>
</dbReference>
<reference evidence="4" key="2">
    <citation type="submission" date="2020-09" db="EMBL/GenBank/DDBJ databases">
        <authorList>
            <person name="Sun Q."/>
            <person name="Zhou Y."/>
        </authorList>
    </citation>
    <scope>NUCLEOTIDE SEQUENCE</scope>
    <source>
        <strain evidence="4">CGMCC 1.15725</strain>
    </source>
</reference>
<evidence type="ECO:0000256" key="1">
    <source>
        <dbReference type="ARBA" id="ARBA00022741"/>
    </source>
</evidence>
<dbReference type="Pfam" id="PF00005">
    <property type="entry name" value="ABC_tran"/>
    <property type="match status" value="2"/>
</dbReference>
<dbReference type="InterPro" id="IPR003439">
    <property type="entry name" value="ABC_transporter-like_ATP-bd"/>
</dbReference>
<reference evidence="4" key="1">
    <citation type="journal article" date="2014" name="Int. J. Syst. Evol. Microbiol.">
        <title>Complete genome sequence of Corynebacterium casei LMG S-19264T (=DSM 44701T), isolated from a smear-ripened cheese.</title>
        <authorList>
            <consortium name="US DOE Joint Genome Institute (JGI-PGF)"/>
            <person name="Walter F."/>
            <person name="Albersmeier A."/>
            <person name="Kalinowski J."/>
            <person name="Ruckert C."/>
        </authorList>
    </citation>
    <scope>NUCLEOTIDE SEQUENCE</scope>
    <source>
        <strain evidence="4">CGMCC 1.15725</strain>
    </source>
</reference>
<protein>
    <submittedName>
        <fullName evidence="4">Heme ABC transporter ATP-binding protein</fullName>
    </submittedName>
</protein>
<keyword evidence="2 4" id="KW-0067">ATP-binding</keyword>
<organism evidence="4 5">
    <name type="scientific">Aliidongia dinghuensis</name>
    <dbReference type="NCBI Taxonomy" id="1867774"/>
    <lineage>
        <taxon>Bacteria</taxon>
        <taxon>Pseudomonadati</taxon>
        <taxon>Pseudomonadota</taxon>
        <taxon>Alphaproteobacteria</taxon>
        <taxon>Rhodospirillales</taxon>
        <taxon>Dongiaceae</taxon>
        <taxon>Aliidongia</taxon>
    </lineage>
</organism>
<dbReference type="Proteomes" id="UP000646365">
    <property type="component" value="Unassembled WGS sequence"/>
</dbReference>
<dbReference type="GO" id="GO:0016887">
    <property type="term" value="F:ATP hydrolysis activity"/>
    <property type="evidence" value="ECO:0007669"/>
    <property type="project" value="InterPro"/>
</dbReference>
<dbReference type="CDD" id="cd03216">
    <property type="entry name" value="ABC_Carb_Monos_I"/>
    <property type="match status" value="1"/>
</dbReference>
<accession>A0A8J2YU20</accession>
<keyword evidence="1" id="KW-0547">Nucleotide-binding</keyword>
<dbReference type="InterPro" id="IPR003593">
    <property type="entry name" value="AAA+_ATPase"/>
</dbReference>
<evidence type="ECO:0000259" key="3">
    <source>
        <dbReference type="PROSITE" id="PS50893"/>
    </source>
</evidence>
<dbReference type="SMART" id="SM00382">
    <property type="entry name" value="AAA"/>
    <property type="match status" value="2"/>
</dbReference>
<comment type="caution">
    <text evidence="4">The sequence shown here is derived from an EMBL/GenBank/DDBJ whole genome shotgun (WGS) entry which is preliminary data.</text>
</comment>
<sequence length="512" mass="54131">MVDEAGAAPAVAFDRITKRFGAVVANNGVSFDIAAGTIHGIIGENGAGKSTLMSILYGYYQADGGEIRLGGAPARIQSSADAIRLGIGMVHQHFVLVEPFTVLENLALGREGGLVLKGGLDQARAAAQAIEAAYGLAVDLDARVEDLPVGSRQRVEILKALYRGAEILILDEPTGVLTPDEALQLFQILRRLKSEGKTVLLITHKLKEIMAVTDRVTVMRAGRVVGDVATAETNEADLAERMVGRKLAALPEPLAVVPGEPVLSAEGLRVRDAAGVERVRGVDLALRPGEIVGIAGVSGNGQSELMAGLAGLAPLAGGRLTWAGAPVPTADTATALRRLGLGHIPEDRHKDGMVGAFEAWENSILGYHRDPGHARGPWLLERAVKAMTRQRMADYDVRPRDERLRTAAFSGGNQQKLICAREMARGPKVLLVGQPTRGVDVGAIEQIHARLRALKAAGTAILLVSVELDEILALADRILVMVDGRFTGELRSTDATERALGLLMAGVQGEAA</sequence>
<dbReference type="AlphaFoldDB" id="A0A8J2YU20"/>
<evidence type="ECO:0000313" key="5">
    <source>
        <dbReference type="Proteomes" id="UP000646365"/>
    </source>
</evidence>
<dbReference type="PANTHER" id="PTHR43790">
    <property type="entry name" value="CARBOHYDRATE TRANSPORT ATP-BINDING PROTEIN MG119-RELATED"/>
    <property type="match status" value="1"/>
</dbReference>
<dbReference type="InterPro" id="IPR050107">
    <property type="entry name" value="ABC_carbohydrate_import_ATPase"/>
</dbReference>
<dbReference type="CDD" id="cd03215">
    <property type="entry name" value="ABC_Carb_Monos_II"/>
    <property type="match status" value="1"/>
</dbReference>
<dbReference type="GO" id="GO:0005524">
    <property type="term" value="F:ATP binding"/>
    <property type="evidence" value="ECO:0007669"/>
    <property type="project" value="UniProtKB-KW"/>
</dbReference>
<keyword evidence="5" id="KW-1185">Reference proteome</keyword>